<dbReference type="InterPro" id="IPR017853">
    <property type="entry name" value="GH"/>
</dbReference>
<dbReference type="SUPFAM" id="SSF51445">
    <property type="entry name" value="(Trans)glycosidases"/>
    <property type="match status" value="1"/>
</dbReference>
<dbReference type="AlphaFoldDB" id="A0A7S6YK64"/>
<dbReference type="GO" id="GO:0005975">
    <property type="term" value="P:carbohydrate metabolic process"/>
    <property type="evidence" value="ECO:0007669"/>
    <property type="project" value="InterPro"/>
</dbReference>
<dbReference type="PANTHER" id="PTHR30480:SF13">
    <property type="entry name" value="BETA-HEXOSAMINIDASE"/>
    <property type="match status" value="1"/>
</dbReference>
<evidence type="ECO:0000256" key="4">
    <source>
        <dbReference type="ARBA" id="ARBA00022801"/>
    </source>
</evidence>
<evidence type="ECO:0000256" key="2">
    <source>
        <dbReference type="ARBA" id="ARBA00005336"/>
    </source>
</evidence>
<feature type="domain" description="Glycoside hydrolase family 3 N-terminal" evidence="6">
    <location>
        <begin position="11"/>
        <end position="368"/>
    </location>
</feature>
<evidence type="ECO:0000256" key="1">
    <source>
        <dbReference type="ARBA" id="ARBA00001231"/>
    </source>
</evidence>
<dbReference type="PANTHER" id="PTHR30480">
    <property type="entry name" value="BETA-HEXOSAMINIDASE-RELATED"/>
    <property type="match status" value="1"/>
</dbReference>
<dbReference type="EC" id="3.2.1.52" evidence="3"/>
<sequence>MDIKQKVKNMTLEEKIGQKIMLDFRYWDRNGSSNQDMTVPDEAIGKLITDNHVGGVILFANNLKDKQQINTLTAWYAAMKTHAGIRLFIGTDNEGGNVFRLPRGDYASFPGNMALAAAIEGGADKQLAVEQGELMAQDMRALHINTNFAPVVDVNTNPFNPVINVRAFSDDKNAVSHLAEKMVAGMKQQGLITAYKHFPGHGSTSTDSHTGLPRVDRTREEAFAIDIAPYKQAIDRCAAPDMVMTAHIQYPALDNRQIDTRSGEKITVPATMSHEIQTRILRDELGYAGVTISDALDMGAIAEHFSQQGAAENVFAAGVDIALMPVSIASPAQANLLPDLIRYLADRVKTGHLNEADIDASVERILRLKLRHHLMGHREAPCSSSVSSSAHKLEKRIADRSITVVINRHSLLPLKDKALRYFILTPWGEQAKGIANVMAQEGYQNVVAAKETELSDAQIRAHIADCDVFLLGTLSTRFTPAEQDGVVTAATGSGNDSSPYPGWLKYAAEQGKKRVHLSLRAPYDIVNYAADVDAAVATYSYYGYDSGVWRGPSMISLAQVLTGKITPHGKLPVNTWHDYDEETNTGKVAFPRGTGLSW</sequence>
<dbReference type="GO" id="GO:0009254">
    <property type="term" value="P:peptidoglycan turnover"/>
    <property type="evidence" value="ECO:0007669"/>
    <property type="project" value="TreeGrafter"/>
</dbReference>
<organism evidence="7">
    <name type="scientific">Serratia marcescens</name>
    <dbReference type="NCBI Taxonomy" id="615"/>
    <lineage>
        <taxon>Bacteria</taxon>
        <taxon>Pseudomonadati</taxon>
        <taxon>Pseudomonadota</taxon>
        <taxon>Gammaproteobacteria</taxon>
        <taxon>Enterobacterales</taxon>
        <taxon>Yersiniaceae</taxon>
        <taxon>Serratia</taxon>
    </lineage>
</organism>
<proteinExistence type="inferred from homology"/>
<dbReference type="SUPFAM" id="SSF52279">
    <property type="entry name" value="Beta-D-glucan exohydrolase, C-terminal domain"/>
    <property type="match status" value="1"/>
</dbReference>
<dbReference type="GO" id="GO:0004563">
    <property type="term" value="F:beta-N-acetylhexosaminidase activity"/>
    <property type="evidence" value="ECO:0007669"/>
    <property type="project" value="UniProtKB-EC"/>
</dbReference>
<dbReference type="InterPro" id="IPR036881">
    <property type="entry name" value="Glyco_hydro_3_C_sf"/>
</dbReference>
<dbReference type="Gene3D" id="3.40.50.1700">
    <property type="entry name" value="Glycoside hydrolase family 3 C-terminal domain"/>
    <property type="match status" value="1"/>
</dbReference>
<dbReference type="InterPro" id="IPR019800">
    <property type="entry name" value="Glyco_hydro_3_AS"/>
</dbReference>
<keyword evidence="4" id="KW-0378">Hydrolase</keyword>
<accession>A0A7S6YK64</accession>
<dbReference type="InterPro" id="IPR001764">
    <property type="entry name" value="Glyco_hydro_3_N"/>
</dbReference>
<evidence type="ECO:0000259" key="6">
    <source>
        <dbReference type="Pfam" id="PF00933"/>
    </source>
</evidence>
<protein>
    <recommendedName>
        <fullName evidence="3">beta-N-acetylhexosaminidase</fullName>
        <ecNumber evidence="3">3.2.1.52</ecNumber>
    </recommendedName>
</protein>
<reference evidence="7" key="1">
    <citation type="submission" date="2020-09" db="EMBL/GenBank/DDBJ databases">
        <authorList>
            <person name="Eze J.U."/>
            <person name="Rahube T.O."/>
        </authorList>
    </citation>
    <scope>NUCLEOTIDE SEQUENCE</scope>
    <source>
        <strain evidence="7">DM6</strain>
    </source>
</reference>
<dbReference type="InterPro" id="IPR036962">
    <property type="entry name" value="Glyco_hydro_3_N_sf"/>
</dbReference>
<dbReference type="Pfam" id="PF00933">
    <property type="entry name" value="Glyco_hydro_3"/>
    <property type="match status" value="1"/>
</dbReference>
<comment type="similarity">
    <text evidence="2">Belongs to the glycosyl hydrolase 3 family.</text>
</comment>
<comment type="catalytic activity">
    <reaction evidence="1">
        <text>Hydrolysis of terminal non-reducing N-acetyl-D-hexosamine residues in N-acetyl-beta-D-hexosaminides.</text>
        <dbReference type="EC" id="3.2.1.52"/>
    </reaction>
</comment>
<dbReference type="InterPro" id="IPR050226">
    <property type="entry name" value="NagZ_Beta-hexosaminidase"/>
</dbReference>
<evidence type="ECO:0000313" key="7">
    <source>
        <dbReference type="EMBL" id="QOW96652.1"/>
    </source>
</evidence>
<dbReference type="Gene3D" id="3.20.20.300">
    <property type="entry name" value="Glycoside hydrolase, family 3, N-terminal domain"/>
    <property type="match status" value="1"/>
</dbReference>
<keyword evidence="5" id="KW-0326">Glycosidase</keyword>
<evidence type="ECO:0000256" key="5">
    <source>
        <dbReference type="ARBA" id="ARBA00023295"/>
    </source>
</evidence>
<dbReference type="EMBL" id="MW024817">
    <property type="protein sequence ID" value="QOW96652.1"/>
    <property type="molecule type" value="Genomic_DNA"/>
</dbReference>
<dbReference type="PROSITE" id="PS00775">
    <property type="entry name" value="GLYCOSYL_HYDROL_F3"/>
    <property type="match status" value="1"/>
</dbReference>
<name>A0A7S6YK64_SERMA</name>
<evidence type="ECO:0000256" key="3">
    <source>
        <dbReference type="ARBA" id="ARBA00012663"/>
    </source>
</evidence>